<proteinExistence type="predicted"/>
<gene>
    <name evidence="1" type="ORF">US45_C0025G0002</name>
</gene>
<name>A0A0G0J6L2_9BACT</name>
<dbReference type="EMBL" id="LBTA01000025">
    <property type="protein sequence ID" value="KKQ32199.1"/>
    <property type="molecule type" value="Genomic_DNA"/>
</dbReference>
<reference evidence="1 2" key="1">
    <citation type="journal article" date="2015" name="Nature">
        <title>rRNA introns, odd ribosomes, and small enigmatic genomes across a large radiation of phyla.</title>
        <authorList>
            <person name="Brown C.T."/>
            <person name="Hug L.A."/>
            <person name="Thomas B.C."/>
            <person name="Sharon I."/>
            <person name="Castelle C.J."/>
            <person name="Singh A."/>
            <person name="Wilkins M.J."/>
            <person name="Williams K.H."/>
            <person name="Banfield J.F."/>
        </authorList>
    </citation>
    <scope>NUCLEOTIDE SEQUENCE [LARGE SCALE GENOMIC DNA]</scope>
</reference>
<dbReference type="Proteomes" id="UP000034701">
    <property type="component" value="Unassembled WGS sequence"/>
</dbReference>
<comment type="caution">
    <text evidence="1">The sequence shown here is derived from an EMBL/GenBank/DDBJ whole genome shotgun (WGS) entry which is preliminary data.</text>
</comment>
<evidence type="ECO:0000313" key="1">
    <source>
        <dbReference type="EMBL" id="KKQ32199.1"/>
    </source>
</evidence>
<evidence type="ECO:0000313" key="2">
    <source>
        <dbReference type="Proteomes" id="UP000034701"/>
    </source>
</evidence>
<sequence>MKKKFVIIIIILLSLTAFSIYYFLEKPIQIFQKLPQNQAIHPPCLGDDEIVTYEVKKKKTPLADIIIHITDKKAGKEISSFRITDIFKTSTSIESHRCGIYVIKFFNYDPEKSKQNPGFRAELWRYEYNGEGRNILLLAEKDKNGVFRGDFDYDFRVDPMEIYIALVQSYSEIPENIGYYFKNQQTREDSFTLSYSSIFKINPDLNGYLGLENWTKSGSYFWGDIFAGAPRLGYVRIKRDSWKYDVLPAPAGTLGGTAFNPEYSYITYDTGPGWIGIDVITEQVHDEWRKEGKIVEVHLYNLFTKKDILLATSTEPSWNGKPQWISDTELQYELPNGEKKIYKINED</sequence>
<dbReference type="AlphaFoldDB" id="A0A0G0J6L2"/>
<protein>
    <submittedName>
        <fullName evidence="1">Uncharacterized protein</fullName>
    </submittedName>
</protein>
<accession>A0A0G0J6L2</accession>
<organism evidence="1 2">
    <name type="scientific">Candidatus Nomurabacteria bacterium GW2011_GWA1_37_20</name>
    <dbReference type="NCBI Taxonomy" id="1618729"/>
    <lineage>
        <taxon>Bacteria</taxon>
        <taxon>Candidatus Nomuraibacteriota</taxon>
    </lineage>
</organism>